<name>A0ABT8J1N6_9MICO</name>
<feature type="domain" description="ThuA-like" evidence="1">
    <location>
        <begin position="25"/>
        <end position="226"/>
    </location>
</feature>
<dbReference type="Proteomes" id="UP001174210">
    <property type="component" value="Unassembled WGS sequence"/>
</dbReference>
<dbReference type="Pfam" id="PF06283">
    <property type="entry name" value="ThuA"/>
    <property type="match status" value="1"/>
</dbReference>
<accession>A0ABT8J1N6</accession>
<dbReference type="RefSeq" id="WP_301220343.1">
    <property type="nucleotide sequence ID" value="NZ_JAROCB010000005.1"/>
</dbReference>
<proteinExistence type="predicted"/>
<dbReference type="PANTHER" id="PTHR40469:SF2">
    <property type="entry name" value="GALACTOSE-BINDING DOMAIN-LIKE SUPERFAMILY PROTEIN"/>
    <property type="match status" value="1"/>
</dbReference>
<dbReference type="Gene3D" id="3.40.50.880">
    <property type="match status" value="1"/>
</dbReference>
<organism evidence="2 3">
    <name type="scientific">Leifsonia virtsii</name>
    <dbReference type="NCBI Taxonomy" id="3035915"/>
    <lineage>
        <taxon>Bacteria</taxon>
        <taxon>Bacillati</taxon>
        <taxon>Actinomycetota</taxon>
        <taxon>Actinomycetes</taxon>
        <taxon>Micrococcales</taxon>
        <taxon>Microbacteriaceae</taxon>
        <taxon>Leifsonia</taxon>
    </lineage>
</organism>
<comment type="caution">
    <text evidence="2">The sequence shown here is derived from an EMBL/GenBank/DDBJ whole genome shotgun (WGS) entry which is preliminary data.</text>
</comment>
<dbReference type="EMBL" id="JAROCB010000005">
    <property type="protein sequence ID" value="MDN4598998.1"/>
    <property type="molecule type" value="Genomic_DNA"/>
</dbReference>
<dbReference type="InterPro" id="IPR029062">
    <property type="entry name" value="Class_I_gatase-like"/>
</dbReference>
<reference evidence="2" key="1">
    <citation type="submission" date="2023-03" db="EMBL/GenBank/DDBJ databases">
        <title>MT1 and MT2 Draft Genomes of Novel Species.</title>
        <authorList>
            <person name="Venkateswaran K."/>
        </authorList>
    </citation>
    <scope>NUCLEOTIDE SEQUENCE</scope>
    <source>
        <strain evidence="2">F6_8S_P_1A</strain>
    </source>
</reference>
<dbReference type="SUPFAM" id="SSF52317">
    <property type="entry name" value="Class I glutamine amidotransferase-like"/>
    <property type="match status" value="1"/>
</dbReference>
<evidence type="ECO:0000259" key="1">
    <source>
        <dbReference type="Pfam" id="PF06283"/>
    </source>
</evidence>
<evidence type="ECO:0000313" key="3">
    <source>
        <dbReference type="Proteomes" id="UP001174210"/>
    </source>
</evidence>
<gene>
    <name evidence="2" type="ORF">P5G59_17740</name>
</gene>
<keyword evidence="3" id="KW-1185">Reference proteome</keyword>
<dbReference type="InterPro" id="IPR029010">
    <property type="entry name" value="ThuA-like"/>
</dbReference>
<protein>
    <submittedName>
        <fullName evidence="2">ThuA domain-containing protein</fullName>
    </submittedName>
</protein>
<evidence type="ECO:0000313" key="2">
    <source>
        <dbReference type="EMBL" id="MDN4598998.1"/>
    </source>
</evidence>
<sequence length="229" mass="24975">MRALILSGAGRYADPWHPFAETSGRIADILRGSGFDVEVSEAVDARMAALAYPHDSPEGLDADPDLLVLNIGDPALTGTPDPEAEELGRAGLLAYLARGGRLLASHVSSTSLRGVPEWEDILGGVWVRGATFHPDYGRARIHVHPERHHVVAGLDDFEVDDERYTDLRVAADVVPLASHEHEGAEHPLIWARTYGPARVFYDALGHDAASYESPTHREILRRAALWLTA</sequence>
<dbReference type="PANTHER" id="PTHR40469">
    <property type="entry name" value="SECRETED GLYCOSYL HYDROLASE"/>
    <property type="match status" value="1"/>
</dbReference>